<dbReference type="EMBL" id="JACEFF010000509">
    <property type="protein sequence ID" value="KAH9636308.1"/>
    <property type="molecule type" value="Genomic_DNA"/>
</dbReference>
<evidence type="ECO:0008006" key="4">
    <source>
        <dbReference type="Google" id="ProtNLM"/>
    </source>
</evidence>
<gene>
    <name evidence="2" type="ORF">HF086_003275</name>
</gene>
<evidence type="ECO:0000256" key="1">
    <source>
        <dbReference type="ARBA" id="ARBA00004123"/>
    </source>
</evidence>
<accession>A0A922MGQ8</accession>
<evidence type="ECO:0000313" key="2">
    <source>
        <dbReference type="EMBL" id="KAH9636308.1"/>
    </source>
</evidence>
<dbReference type="Gene3D" id="1.10.10.60">
    <property type="entry name" value="Homeodomain-like"/>
    <property type="match status" value="1"/>
</dbReference>
<dbReference type="Proteomes" id="UP000814243">
    <property type="component" value="Unassembled WGS sequence"/>
</dbReference>
<organism evidence="2 3">
    <name type="scientific">Spodoptera exigua</name>
    <name type="common">Beet armyworm</name>
    <name type="synonym">Noctua fulgens</name>
    <dbReference type="NCBI Taxonomy" id="7107"/>
    <lineage>
        <taxon>Eukaryota</taxon>
        <taxon>Metazoa</taxon>
        <taxon>Ecdysozoa</taxon>
        <taxon>Arthropoda</taxon>
        <taxon>Hexapoda</taxon>
        <taxon>Insecta</taxon>
        <taxon>Pterygota</taxon>
        <taxon>Neoptera</taxon>
        <taxon>Endopterygota</taxon>
        <taxon>Lepidoptera</taxon>
        <taxon>Glossata</taxon>
        <taxon>Ditrysia</taxon>
        <taxon>Noctuoidea</taxon>
        <taxon>Noctuidae</taxon>
        <taxon>Amphipyrinae</taxon>
        <taxon>Spodoptera</taxon>
    </lineage>
</organism>
<dbReference type="GO" id="GO:0005634">
    <property type="term" value="C:nucleus"/>
    <property type="evidence" value="ECO:0007669"/>
    <property type="project" value="UniProtKB-SubCell"/>
</dbReference>
<comment type="subcellular location">
    <subcellularLocation>
        <location evidence="1">Nucleus</location>
    </subcellularLocation>
</comment>
<dbReference type="InterPro" id="IPR009057">
    <property type="entry name" value="Homeodomain-like_sf"/>
</dbReference>
<comment type="caution">
    <text evidence="2">The sequence shown here is derived from an EMBL/GenBank/DDBJ whole genome shotgun (WGS) entry which is preliminary data.</text>
</comment>
<reference evidence="2" key="1">
    <citation type="journal article" date="2021" name="G3 (Bethesda)">
        <title>Genome and transcriptome analysis of the beet armyworm Spodoptera exigua reveals targets for pest control. .</title>
        <authorList>
            <person name="Simon S."/>
            <person name="Breeschoten T."/>
            <person name="Jansen H.J."/>
            <person name="Dirks R.P."/>
            <person name="Schranz M.E."/>
            <person name="Ros V.I.D."/>
        </authorList>
    </citation>
    <scope>NUCLEOTIDE SEQUENCE</scope>
    <source>
        <strain evidence="2">TB_SE_WUR_2020</strain>
    </source>
</reference>
<dbReference type="SUPFAM" id="SSF46689">
    <property type="entry name" value="Homeodomain-like"/>
    <property type="match status" value="1"/>
</dbReference>
<name>A0A922MGQ8_SPOEX</name>
<evidence type="ECO:0000313" key="3">
    <source>
        <dbReference type="Proteomes" id="UP000814243"/>
    </source>
</evidence>
<sequence>MTSHPCASGDWLSSADALMPKVRARKTNKANWTMDHLEKAVKLIDEQNFSIRKDAKTMNIPFASLHKRYKKNIVGTSSWP</sequence>
<protein>
    <recommendedName>
        <fullName evidence="4">HTH psq-type domain-containing protein</fullName>
    </recommendedName>
</protein>
<proteinExistence type="predicted"/>
<dbReference type="AlphaFoldDB" id="A0A922MGQ8"/>